<comment type="caution">
    <text evidence="2">The sequence shown here is derived from an EMBL/GenBank/DDBJ whole genome shotgun (WGS) entry which is preliminary data.</text>
</comment>
<dbReference type="EMBL" id="SACK01000002">
    <property type="protein sequence ID" value="RVU01480.1"/>
    <property type="molecule type" value="Genomic_DNA"/>
</dbReference>
<proteinExistence type="predicted"/>
<dbReference type="OrthoDB" id="3173919at2"/>
<keyword evidence="3" id="KW-1185">Reference proteome</keyword>
<evidence type="ECO:0000256" key="1">
    <source>
        <dbReference type="SAM" id="Phobius"/>
    </source>
</evidence>
<feature type="transmembrane region" description="Helical" evidence="1">
    <location>
        <begin position="60"/>
        <end position="79"/>
    </location>
</feature>
<feature type="transmembrane region" description="Helical" evidence="1">
    <location>
        <begin position="91"/>
        <end position="110"/>
    </location>
</feature>
<feature type="transmembrane region" description="Helical" evidence="1">
    <location>
        <begin position="6"/>
        <end position="23"/>
    </location>
</feature>
<keyword evidence="1" id="KW-0812">Transmembrane</keyword>
<evidence type="ECO:0000313" key="3">
    <source>
        <dbReference type="Proteomes" id="UP000282759"/>
    </source>
</evidence>
<name>A0A3S2WZ17_9SPHI</name>
<dbReference type="InterPro" id="IPR025962">
    <property type="entry name" value="SdpI/YhfL"/>
</dbReference>
<dbReference type="AlphaFoldDB" id="A0A3S2WZ17"/>
<evidence type="ECO:0000313" key="2">
    <source>
        <dbReference type="EMBL" id="RVU01480.1"/>
    </source>
</evidence>
<dbReference type="Pfam" id="PF13630">
    <property type="entry name" value="SdpI"/>
    <property type="match status" value="1"/>
</dbReference>
<organism evidence="2 3">
    <name type="scientific">Mucilaginibacter limnophilus</name>
    <dbReference type="NCBI Taxonomy" id="1932778"/>
    <lineage>
        <taxon>Bacteria</taxon>
        <taxon>Pseudomonadati</taxon>
        <taxon>Bacteroidota</taxon>
        <taxon>Sphingobacteriia</taxon>
        <taxon>Sphingobacteriales</taxon>
        <taxon>Sphingobacteriaceae</taxon>
        <taxon>Mucilaginibacter</taxon>
    </lineage>
</organism>
<dbReference type="Proteomes" id="UP000282759">
    <property type="component" value="Unassembled WGS sequence"/>
</dbReference>
<gene>
    <name evidence="2" type="ORF">EOD41_05815</name>
</gene>
<sequence length="122" mass="13460">MDAEHWIIGPQLIGIILLLAGGVQRCYPPKSINSLYGYRTPTSMKNQQQWTEANCYSAKFMVKAGMVLLIVGIVLSILLGQLDMPDKLRRLITVAGLITSSIAACVLLIVKTEKHLSKTFDN</sequence>
<keyword evidence="1" id="KW-0472">Membrane</keyword>
<protein>
    <submittedName>
        <fullName evidence="2">SdpI family protein</fullName>
    </submittedName>
</protein>
<reference evidence="2 3" key="1">
    <citation type="submission" date="2019-01" db="EMBL/GenBank/DDBJ databases">
        <authorList>
            <person name="Chen W.-M."/>
        </authorList>
    </citation>
    <scope>NUCLEOTIDE SEQUENCE [LARGE SCALE GENOMIC DNA]</scope>
    <source>
        <strain evidence="2 3">YBJ-36</strain>
    </source>
</reference>
<keyword evidence="1" id="KW-1133">Transmembrane helix</keyword>
<accession>A0A3S2WZ17</accession>
<dbReference type="RefSeq" id="WP_127703854.1">
    <property type="nucleotide sequence ID" value="NZ_SACK01000002.1"/>
</dbReference>